<dbReference type="PANTHER" id="PTHR13581">
    <property type="entry name" value="MRG-BINDING PROTEIN"/>
    <property type="match status" value="1"/>
</dbReference>
<organism evidence="7 8">
    <name type="scientific">Agrocybe chaxingu</name>
    <dbReference type="NCBI Taxonomy" id="84603"/>
    <lineage>
        <taxon>Eukaryota</taxon>
        <taxon>Fungi</taxon>
        <taxon>Dikarya</taxon>
        <taxon>Basidiomycota</taxon>
        <taxon>Agaricomycotina</taxon>
        <taxon>Agaricomycetes</taxon>
        <taxon>Agaricomycetidae</taxon>
        <taxon>Agaricales</taxon>
        <taxon>Agaricineae</taxon>
        <taxon>Strophariaceae</taxon>
        <taxon>Agrocybe</taxon>
    </lineage>
</organism>
<evidence type="ECO:0000313" key="7">
    <source>
        <dbReference type="EMBL" id="KAJ3498942.1"/>
    </source>
</evidence>
<keyword evidence="3" id="KW-0156">Chromatin regulator</keyword>
<comment type="subcellular location">
    <subcellularLocation>
        <location evidence="1">Nucleus</location>
    </subcellularLocation>
</comment>
<accession>A0A9W8JUP0</accession>
<dbReference type="OrthoDB" id="5595141at2759"/>
<evidence type="ECO:0000313" key="8">
    <source>
        <dbReference type="Proteomes" id="UP001148786"/>
    </source>
</evidence>
<sequence>MTASIPDDRADEHAFLDSVEGEISFFRSIMRARPVGMHRYFHILTIRNAILKDTGHTVHVETLWEKLRKCYDLDALDAIVSDSLCKAGRLRCVFERGLSALNLEGKRLTFRSQ</sequence>
<reference evidence="7" key="1">
    <citation type="submission" date="2022-07" db="EMBL/GenBank/DDBJ databases">
        <title>Genome Sequence of Agrocybe chaxingu.</title>
        <authorList>
            <person name="Buettner E."/>
        </authorList>
    </citation>
    <scope>NUCLEOTIDE SEQUENCE</scope>
    <source>
        <strain evidence="7">MP-N11</strain>
    </source>
</reference>
<name>A0A9W8JUP0_9AGAR</name>
<keyword evidence="8" id="KW-1185">Reference proteome</keyword>
<evidence type="ECO:0000256" key="3">
    <source>
        <dbReference type="ARBA" id="ARBA00022853"/>
    </source>
</evidence>
<dbReference type="GO" id="GO:0006357">
    <property type="term" value="P:regulation of transcription by RNA polymerase II"/>
    <property type="evidence" value="ECO:0007669"/>
    <property type="project" value="TreeGrafter"/>
</dbReference>
<keyword evidence="5" id="KW-0804">Transcription</keyword>
<dbReference type="GO" id="GO:0006325">
    <property type="term" value="P:chromatin organization"/>
    <property type="evidence" value="ECO:0007669"/>
    <property type="project" value="UniProtKB-KW"/>
</dbReference>
<evidence type="ECO:0000256" key="6">
    <source>
        <dbReference type="ARBA" id="ARBA00023242"/>
    </source>
</evidence>
<dbReference type="EMBL" id="JANKHO010001770">
    <property type="protein sequence ID" value="KAJ3498942.1"/>
    <property type="molecule type" value="Genomic_DNA"/>
</dbReference>
<dbReference type="AlphaFoldDB" id="A0A9W8JUP0"/>
<dbReference type="PANTHER" id="PTHR13581:SF5">
    <property type="entry name" value="MRG_MORF4L-BINDING PROTEIN"/>
    <property type="match status" value="1"/>
</dbReference>
<gene>
    <name evidence="7" type="ORF">NLJ89_g10155</name>
</gene>
<comment type="similarity">
    <text evidence="2">Belongs to the EAF7 family.</text>
</comment>
<dbReference type="Pfam" id="PF07904">
    <property type="entry name" value="Eaf7"/>
    <property type="match status" value="1"/>
</dbReference>
<protein>
    <submittedName>
        <fullName evidence="7">Uncharacterized protein</fullName>
    </submittedName>
</protein>
<dbReference type="GO" id="GO:0035267">
    <property type="term" value="C:NuA4 histone acetyltransferase complex"/>
    <property type="evidence" value="ECO:0007669"/>
    <property type="project" value="TreeGrafter"/>
</dbReference>
<dbReference type="GO" id="GO:0005634">
    <property type="term" value="C:nucleus"/>
    <property type="evidence" value="ECO:0007669"/>
    <property type="project" value="UniProtKB-SubCell"/>
</dbReference>
<evidence type="ECO:0000256" key="4">
    <source>
        <dbReference type="ARBA" id="ARBA00023015"/>
    </source>
</evidence>
<evidence type="ECO:0000256" key="5">
    <source>
        <dbReference type="ARBA" id="ARBA00023163"/>
    </source>
</evidence>
<evidence type="ECO:0000256" key="1">
    <source>
        <dbReference type="ARBA" id="ARBA00004123"/>
    </source>
</evidence>
<evidence type="ECO:0000256" key="2">
    <source>
        <dbReference type="ARBA" id="ARBA00007117"/>
    </source>
</evidence>
<comment type="caution">
    <text evidence="7">The sequence shown here is derived from an EMBL/GenBank/DDBJ whole genome shotgun (WGS) entry which is preliminary data.</text>
</comment>
<keyword evidence="6" id="KW-0539">Nucleus</keyword>
<proteinExistence type="inferred from homology"/>
<keyword evidence="4" id="KW-0805">Transcription regulation</keyword>
<dbReference type="InterPro" id="IPR012423">
    <property type="entry name" value="Eaf7/MRGBP"/>
</dbReference>
<dbReference type="Proteomes" id="UP001148786">
    <property type="component" value="Unassembled WGS sequence"/>
</dbReference>